<name>A0AAV7RDH4_PLEWA</name>
<accession>A0AAV7RDH4</accession>
<proteinExistence type="predicted"/>
<evidence type="ECO:0000256" key="1">
    <source>
        <dbReference type="SAM" id="MobiDB-lite"/>
    </source>
</evidence>
<feature type="region of interest" description="Disordered" evidence="1">
    <location>
        <begin position="74"/>
        <end position="114"/>
    </location>
</feature>
<protein>
    <submittedName>
        <fullName evidence="2">Uncharacterized protein</fullName>
    </submittedName>
</protein>
<dbReference type="AlphaFoldDB" id="A0AAV7RDH4"/>
<dbReference type="Gene3D" id="1.20.5.340">
    <property type="match status" value="1"/>
</dbReference>
<dbReference type="Proteomes" id="UP001066276">
    <property type="component" value="Chromosome 5"/>
</dbReference>
<evidence type="ECO:0000313" key="3">
    <source>
        <dbReference type="Proteomes" id="UP001066276"/>
    </source>
</evidence>
<reference evidence="2" key="1">
    <citation type="journal article" date="2022" name="bioRxiv">
        <title>Sequencing and chromosome-scale assembly of the giantPleurodeles waltlgenome.</title>
        <authorList>
            <person name="Brown T."/>
            <person name="Elewa A."/>
            <person name="Iarovenko S."/>
            <person name="Subramanian E."/>
            <person name="Araus A.J."/>
            <person name="Petzold A."/>
            <person name="Susuki M."/>
            <person name="Suzuki K.-i.T."/>
            <person name="Hayashi T."/>
            <person name="Toyoda A."/>
            <person name="Oliveira C."/>
            <person name="Osipova E."/>
            <person name="Leigh N.D."/>
            <person name="Simon A."/>
            <person name="Yun M.H."/>
        </authorList>
    </citation>
    <scope>NUCLEOTIDE SEQUENCE</scope>
    <source>
        <strain evidence="2">20211129_DDA</strain>
        <tissue evidence="2">Liver</tissue>
    </source>
</reference>
<keyword evidence="3" id="KW-1185">Reference proteome</keyword>
<gene>
    <name evidence="2" type="ORF">NDU88_003649</name>
</gene>
<sequence>MLVFVYWIEERRGSIRTRSSEDSSLIEDQSPSDADPMALKLDIIRNAIMVTQLDLVARVDVVALELGPLREEKKKLSDRVQSTESINSEIQTQNHSLTKQVGDLTSRVKQLEGK</sequence>
<feature type="compositionally biased region" description="Polar residues" evidence="1">
    <location>
        <begin position="79"/>
        <end position="99"/>
    </location>
</feature>
<organism evidence="2 3">
    <name type="scientific">Pleurodeles waltl</name>
    <name type="common">Iberian ribbed newt</name>
    <dbReference type="NCBI Taxonomy" id="8319"/>
    <lineage>
        <taxon>Eukaryota</taxon>
        <taxon>Metazoa</taxon>
        <taxon>Chordata</taxon>
        <taxon>Craniata</taxon>
        <taxon>Vertebrata</taxon>
        <taxon>Euteleostomi</taxon>
        <taxon>Amphibia</taxon>
        <taxon>Batrachia</taxon>
        <taxon>Caudata</taxon>
        <taxon>Salamandroidea</taxon>
        <taxon>Salamandridae</taxon>
        <taxon>Pleurodelinae</taxon>
        <taxon>Pleurodeles</taxon>
    </lineage>
</organism>
<comment type="caution">
    <text evidence="2">The sequence shown here is derived from an EMBL/GenBank/DDBJ whole genome shotgun (WGS) entry which is preliminary data.</text>
</comment>
<dbReference type="EMBL" id="JANPWB010000009">
    <property type="protein sequence ID" value="KAJ1150861.1"/>
    <property type="molecule type" value="Genomic_DNA"/>
</dbReference>
<evidence type="ECO:0000313" key="2">
    <source>
        <dbReference type="EMBL" id="KAJ1150861.1"/>
    </source>
</evidence>